<dbReference type="OrthoDB" id="419488at2"/>
<dbReference type="GO" id="GO:0016787">
    <property type="term" value="F:hydrolase activity"/>
    <property type="evidence" value="ECO:0007669"/>
    <property type="project" value="UniProtKB-KW"/>
</dbReference>
<feature type="transmembrane region" description="Helical" evidence="1">
    <location>
        <begin position="68"/>
        <end position="89"/>
    </location>
</feature>
<dbReference type="RefSeq" id="WP_022606831.1">
    <property type="nucleotide sequence ID" value="NZ_ASSJ01000049.1"/>
</dbReference>
<dbReference type="InParanoid" id="U5DI42"/>
<dbReference type="InterPro" id="IPR007404">
    <property type="entry name" value="YdjM-like"/>
</dbReference>
<name>U5DI42_9CHRO</name>
<sequence length="346" mass="37528">MMTATHMAFSVTFTSLALGTASPGVLGVAAIASLVPDIDTTRSLIGRVLFPIARLLERRFPHRSLTHSFLGTGIVTLVTCPTLAIIPAAYWHAWILGYFLGWAADMLTKSGVAAGYPSSARWIFPRNPRLRLQTGSGAEYCVLFLLTVVAIASIALNSGGGILASFNRVMGLPSGAVQEFAAEGNHYLMFAKLQGRSTVTQQPVEGLFEVVQVLTQSELLVRDRVGFYQVWRSQQSQIYVNRISLVRGQPIEEAIARLSWREQLGKVAIAELSRLPARTYLSGTVVVDTGELLLVDNPEQFPTITLQPGSGTYLARLRAATPAQVAAALGDYYLTGDVIARSVYVR</sequence>
<dbReference type="AlphaFoldDB" id="U5DI42"/>
<dbReference type="PANTHER" id="PTHR35531:SF1">
    <property type="entry name" value="INNER MEMBRANE PROTEIN YBCI-RELATED"/>
    <property type="match status" value="1"/>
</dbReference>
<accession>U5DI42</accession>
<keyword evidence="1" id="KW-0812">Transmembrane</keyword>
<dbReference type="eggNOG" id="COG1988">
    <property type="taxonomic scope" value="Bacteria"/>
</dbReference>
<reference evidence="2 3" key="1">
    <citation type="submission" date="2013-05" db="EMBL/GenBank/DDBJ databases">
        <title>Draft genome sequence of Rubidibacter lacunae KORDI 51-2.</title>
        <authorList>
            <person name="Choi D.H."/>
            <person name="Noh J.H."/>
            <person name="Kwon K.-K."/>
            <person name="Lee J.-H."/>
            <person name="Ryu J.-Y."/>
        </authorList>
    </citation>
    <scope>NUCLEOTIDE SEQUENCE [LARGE SCALE GENOMIC DNA]</scope>
    <source>
        <strain evidence="2 3">KORDI 51-2</strain>
    </source>
</reference>
<proteinExistence type="predicted"/>
<evidence type="ECO:0000256" key="1">
    <source>
        <dbReference type="SAM" id="Phobius"/>
    </source>
</evidence>
<feature type="transmembrane region" description="Helical" evidence="1">
    <location>
        <begin position="137"/>
        <end position="156"/>
    </location>
</feature>
<keyword evidence="2" id="KW-0378">Hydrolase</keyword>
<protein>
    <submittedName>
        <fullName evidence="2">Putative membrane-bound metal-dependent hydrolase</fullName>
    </submittedName>
</protein>
<dbReference type="PANTHER" id="PTHR35531">
    <property type="entry name" value="INNER MEMBRANE PROTEIN YBCI-RELATED"/>
    <property type="match status" value="1"/>
</dbReference>
<gene>
    <name evidence="2" type="ORF">KR51_00019080</name>
</gene>
<keyword evidence="3" id="KW-1185">Reference proteome</keyword>
<evidence type="ECO:0000313" key="3">
    <source>
        <dbReference type="Proteomes" id="UP000016960"/>
    </source>
</evidence>
<keyword evidence="1" id="KW-0472">Membrane</keyword>
<dbReference type="Pfam" id="PF04307">
    <property type="entry name" value="YdjM"/>
    <property type="match status" value="1"/>
</dbReference>
<dbReference type="EMBL" id="ASSJ01000049">
    <property type="protein sequence ID" value="ERN41341.1"/>
    <property type="molecule type" value="Genomic_DNA"/>
</dbReference>
<organism evidence="2 3">
    <name type="scientific">Rubidibacter lacunae KORDI 51-2</name>
    <dbReference type="NCBI Taxonomy" id="582515"/>
    <lineage>
        <taxon>Bacteria</taxon>
        <taxon>Bacillati</taxon>
        <taxon>Cyanobacteriota</taxon>
        <taxon>Cyanophyceae</taxon>
        <taxon>Oscillatoriophycideae</taxon>
        <taxon>Chroococcales</taxon>
        <taxon>Aphanothecaceae</taxon>
        <taxon>Rubidibacter</taxon>
    </lineage>
</organism>
<comment type="caution">
    <text evidence="2">The sequence shown here is derived from an EMBL/GenBank/DDBJ whole genome shotgun (WGS) entry which is preliminary data.</text>
</comment>
<dbReference type="STRING" id="582515.KR51_00019080"/>
<dbReference type="Proteomes" id="UP000016960">
    <property type="component" value="Unassembled WGS sequence"/>
</dbReference>
<evidence type="ECO:0000313" key="2">
    <source>
        <dbReference type="EMBL" id="ERN41341.1"/>
    </source>
</evidence>
<keyword evidence="1" id="KW-1133">Transmembrane helix</keyword>